<evidence type="ECO:0000256" key="1">
    <source>
        <dbReference type="ARBA" id="ARBA00022801"/>
    </source>
</evidence>
<dbReference type="PROSITE" id="PS00383">
    <property type="entry name" value="TYR_PHOSPHATASE_1"/>
    <property type="match status" value="1"/>
</dbReference>
<dbReference type="InterPro" id="IPR000387">
    <property type="entry name" value="Tyr_Pase_dom"/>
</dbReference>
<dbReference type="GeneID" id="28846990"/>
<keyword evidence="2" id="KW-0904">Protein phosphatase</keyword>
<dbReference type="KEGG" id="pchm:VFPPC_03502"/>
<evidence type="ECO:0000313" key="6">
    <source>
        <dbReference type="EMBL" id="OAQ71156.1"/>
    </source>
</evidence>
<evidence type="ECO:0000259" key="4">
    <source>
        <dbReference type="PROSITE" id="PS50054"/>
    </source>
</evidence>
<evidence type="ECO:0000313" key="7">
    <source>
        <dbReference type="Proteomes" id="UP000078397"/>
    </source>
</evidence>
<dbReference type="InterPro" id="IPR053239">
    <property type="entry name" value="Dual_spec_PTase"/>
</dbReference>
<keyword evidence="7" id="KW-1185">Reference proteome</keyword>
<sequence>MATIALPRPIPPHSASADIDGHITPPHSLEEVNHQVQNQHNPAPLPNKHIPVCPTGPSKVDDADTPPASPKSLHEASGQQSLLFPPRNYVRLEADDLCVFELDASQVNRAIDFASRQPLPSPEVMFPWLHGLHPKNHLQQAFFMGRKKSSKRPPTGSRGILLVKASGDLSTARLKGAVAPNEFMQAGPYPRFVEADPQEGFSVRNFQIQTAKAALVSDVVVYGEDLTASRKVAWEVAAAQLHQKQSQAALLDQTAEYNTFVCTSPFSEFEDNYSDIVVVDSDGSSTGKVLDFIQQERNEMWDMTQASEISQNVFMGPTPEPGSQEEHDFDVLIECSDLGRLNPSALQSLVESTDGHGGRSHFDFPSSGSILPPTWSQDEADGIIETCKWIYHLSHGIRPTSNIHDDIAQSYATGSTSGTHDAKRILIHCADGYTESTMLGIAYLSYSTGLPVPTAWLQLHTAKGRNFFAYPTDVALLTAIAPRLLSDSPACVGYSLEQITNLLRDEPKWLPGLDGSLPSRILDYLYLGNLGHANNPDLLKELGIGQILSVGETASWRDGDLANWGSDNVYIVQGVQDNGIDPLTKEFPGCLEFIDRGKRQGTATLVHCRVGVSRSATICIAEVMRARNMSFPRAYCFVRARRLNVIIQPHLRFAYELLRWEERLQQHGDESAPLKRELEWSDIAREIALMNRPYSR</sequence>
<dbReference type="AlphaFoldDB" id="A0A179FZR3"/>
<dbReference type="GO" id="GO:0005634">
    <property type="term" value="C:nucleus"/>
    <property type="evidence" value="ECO:0007669"/>
    <property type="project" value="GOC"/>
</dbReference>
<dbReference type="SUPFAM" id="SSF52799">
    <property type="entry name" value="(Phosphotyrosine protein) phosphatases II"/>
    <property type="match status" value="2"/>
</dbReference>
<dbReference type="PANTHER" id="PTHR47550:SF1">
    <property type="entry name" value="DUAL SPECIFICITY PROTEIN PHOSPHATASE PPS1"/>
    <property type="match status" value="1"/>
</dbReference>
<dbReference type="InterPro" id="IPR016130">
    <property type="entry name" value="Tyr_Pase_AS"/>
</dbReference>
<dbReference type="GO" id="GO:0008138">
    <property type="term" value="F:protein tyrosine/serine/threonine phosphatase activity"/>
    <property type="evidence" value="ECO:0007669"/>
    <property type="project" value="TreeGrafter"/>
</dbReference>
<gene>
    <name evidence="6" type="ORF">VFPPC_03502</name>
</gene>
<keyword evidence="1" id="KW-0378">Hydrolase</keyword>
<proteinExistence type="predicted"/>
<organism evidence="6 7">
    <name type="scientific">Pochonia chlamydosporia 170</name>
    <dbReference type="NCBI Taxonomy" id="1380566"/>
    <lineage>
        <taxon>Eukaryota</taxon>
        <taxon>Fungi</taxon>
        <taxon>Dikarya</taxon>
        <taxon>Ascomycota</taxon>
        <taxon>Pezizomycotina</taxon>
        <taxon>Sordariomycetes</taxon>
        <taxon>Hypocreomycetidae</taxon>
        <taxon>Hypocreales</taxon>
        <taxon>Clavicipitaceae</taxon>
        <taxon>Pochonia</taxon>
    </lineage>
</organism>
<dbReference type="PROSITE" id="PS50056">
    <property type="entry name" value="TYR_PHOSPHATASE_2"/>
    <property type="match status" value="1"/>
</dbReference>
<dbReference type="InterPro" id="IPR000340">
    <property type="entry name" value="Dual-sp_phosphatase_cat-dom"/>
</dbReference>
<dbReference type="OrthoDB" id="273181at2759"/>
<name>A0A179FZR3_METCM</name>
<dbReference type="Proteomes" id="UP000078397">
    <property type="component" value="Unassembled WGS sequence"/>
</dbReference>
<reference evidence="6 7" key="1">
    <citation type="journal article" date="2016" name="PLoS Pathog.">
        <title>Biosynthesis of antibiotic leucinostatins in bio-control fungus Purpureocillium lilacinum and their inhibition on phytophthora revealed by genome mining.</title>
        <authorList>
            <person name="Wang G."/>
            <person name="Liu Z."/>
            <person name="Lin R."/>
            <person name="Li E."/>
            <person name="Mao Z."/>
            <person name="Ling J."/>
            <person name="Yang Y."/>
            <person name="Yin W.B."/>
            <person name="Xie B."/>
        </authorList>
    </citation>
    <scope>NUCLEOTIDE SEQUENCE [LARGE SCALE GENOMIC DNA]</scope>
    <source>
        <strain evidence="6">170</strain>
    </source>
</reference>
<evidence type="ECO:0000256" key="2">
    <source>
        <dbReference type="ARBA" id="ARBA00022912"/>
    </source>
</evidence>
<evidence type="ECO:0000259" key="5">
    <source>
        <dbReference type="PROSITE" id="PS50056"/>
    </source>
</evidence>
<evidence type="ECO:0000256" key="3">
    <source>
        <dbReference type="SAM" id="MobiDB-lite"/>
    </source>
</evidence>
<dbReference type="FunFam" id="3.90.190.10:FF:000110">
    <property type="entry name" value="PPS1p Protein phosphatase"/>
    <property type="match status" value="1"/>
</dbReference>
<protein>
    <submittedName>
        <fullName evidence="6">Pps1 dual specificty phosphatase</fullName>
    </submittedName>
</protein>
<feature type="domain" description="Tyrosine-protein phosphatase" evidence="4">
    <location>
        <begin position="517"/>
        <end position="666"/>
    </location>
</feature>
<feature type="domain" description="Tyrosine specific protein phosphatases" evidence="5">
    <location>
        <begin position="585"/>
        <end position="653"/>
    </location>
</feature>
<dbReference type="EMBL" id="LSBJ02000002">
    <property type="protein sequence ID" value="OAQ71156.1"/>
    <property type="molecule type" value="Genomic_DNA"/>
</dbReference>
<dbReference type="PANTHER" id="PTHR47550">
    <property type="entry name" value="DUAL SPECIFICITY PROTEIN PHOSPHATASE PPS1"/>
    <property type="match status" value="1"/>
</dbReference>
<dbReference type="InterPro" id="IPR029021">
    <property type="entry name" value="Prot-tyrosine_phosphatase-like"/>
</dbReference>
<dbReference type="Gene3D" id="3.90.190.10">
    <property type="entry name" value="Protein tyrosine phosphatase superfamily"/>
    <property type="match status" value="2"/>
</dbReference>
<dbReference type="STRING" id="1380566.A0A179FZR3"/>
<comment type="caution">
    <text evidence="6">The sequence shown here is derived from an EMBL/GenBank/DDBJ whole genome shotgun (WGS) entry which is preliminary data.</text>
</comment>
<dbReference type="PROSITE" id="PS50054">
    <property type="entry name" value="TYR_PHOSPHATASE_DUAL"/>
    <property type="match status" value="1"/>
</dbReference>
<dbReference type="RefSeq" id="XP_018147693.1">
    <property type="nucleotide sequence ID" value="XM_018282996.1"/>
</dbReference>
<accession>A0A179FZR3</accession>
<dbReference type="GO" id="GO:0033260">
    <property type="term" value="P:nuclear DNA replication"/>
    <property type="evidence" value="ECO:0007669"/>
    <property type="project" value="TreeGrafter"/>
</dbReference>
<dbReference type="InterPro" id="IPR020422">
    <property type="entry name" value="TYR_PHOSPHATASE_DUAL_dom"/>
</dbReference>
<feature type="region of interest" description="Disordered" evidence="3">
    <location>
        <begin position="1"/>
        <end position="80"/>
    </location>
</feature>
<dbReference type="Pfam" id="PF00782">
    <property type="entry name" value="DSPc"/>
    <property type="match status" value="1"/>
</dbReference>
<dbReference type="SMART" id="SM00195">
    <property type="entry name" value="DSPc"/>
    <property type="match status" value="1"/>
</dbReference>